<protein>
    <recommendedName>
        <fullName evidence="6">TPX2 C-terminal domain-containing protein</fullName>
    </recommendedName>
</protein>
<dbReference type="Proteomes" id="UP000708148">
    <property type="component" value="Unassembled WGS sequence"/>
</dbReference>
<feature type="region of interest" description="Disordered" evidence="5">
    <location>
        <begin position="1"/>
        <end position="114"/>
    </location>
</feature>
<comment type="similarity">
    <text evidence="2">Belongs to the TPX2 family.</text>
</comment>
<evidence type="ECO:0000256" key="4">
    <source>
        <dbReference type="ARBA" id="ARBA00023212"/>
    </source>
</evidence>
<proteinExistence type="inferred from homology"/>
<feature type="compositionally biased region" description="Basic and acidic residues" evidence="5">
    <location>
        <begin position="48"/>
        <end position="58"/>
    </location>
</feature>
<dbReference type="Pfam" id="PF06886">
    <property type="entry name" value="TPX2"/>
    <property type="match status" value="1"/>
</dbReference>
<sequence>MPSAAPAASSSAEEEVQEMRSSKTPDATSARSSSTRSSPVTATKPFHFKSEERRRKALENNQNKGNSAGRLKVPENEEDAKKLAAVKVQRAREYAQNWAPRSEPQAGKSVTVPKSPRFTVEARIQYHHEVLEPKKKMKEAAMERERRREQRRKEEEEERKLREYRRTLVPKARAMPSFVGPVFQPDYTSAQPTTKAKEPRLVTSARFGARQTSPKGPPPHTMRCRSPMRDVPNASPLQQFHGAKSQLPPAPYSASNSSGSLPDENQENEAGDGEGVGATAAPGERFYDPKTQERTAGSPGGSAIPSVPRNDNGAEDMQMSS</sequence>
<feature type="compositionally biased region" description="Basic and acidic residues" evidence="5">
    <location>
        <begin position="72"/>
        <end position="82"/>
    </location>
</feature>
<evidence type="ECO:0000256" key="5">
    <source>
        <dbReference type="SAM" id="MobiDB-lite"/>
    </source>
</evidence>
<gene>
    <name evidence="7" type="ORF">OSTQU699_LOCUS8284</name>
</gene>
<reference evidence="7" key="1">
    <citation type="submission" date="2020-12" db="EMBL/GenBank/DDBJ databases">
        <authorList>
            <person name="Iha C."/>
        </authorList>
    </citation>
    <scope>NUCLEOTIDE SEQUENCE</scope>
</reference>
<comment type="subcellular location">
    <subcellularLocation>
        <location evidence="1">Cytoplasm</location>
        <location evidence="1">Cytoskeleton</location>
    </subcellularLocation>
</comment>
<keyword evidence="8" id="KW-1185">Reference proteome</keyword>
<name>A0A8S1JFX1_9CHLO</name>
<feature type="compositionally biased region" description="Low complexity" evidence="5">
    <location>
        <begin position="27"/>
        <end position="38"/>
    </location>
</feature>
<feature type="domain" description="TPX2 C-terminal" evidence="6">
    <location>
        <begin position="133"/>
        <end position="186"/>
    </location>
</feature>
<feature type="region of interest" description="Disordered" evidence="5">
    <location>
        <begin position="178"/>
        <end position="321"/>
    </location>
</feature>
<evidence type="ECO:0000256" key="3">
    <source>
        <dbReference type="ARBA" id="ARBA00022490"/>
    </source>
</evidence>
<evidence type="ECO:0000256" key="1">
    <source>
        <dbReference type="ARBA" id="ARBA00004245"/>
    </source>
</evidence>
<dbReference type="AlphaFoldDB" id="A0A8S1JFX1"/>
<feature type="region of interest" description="Disordered" evidence="5">
    <location>
        <begin position="129"/>
        <end position="166"/>
    </location>
</feature>
<keyword evidence="3" id="KW-0963">Cytoplasm</keyword>
<feature type="compositionally biased region" description="Low complexity" evidence="5">
    <location>
        <begin position="1"/>
        <end position="11"/>
    </location>
</feature>
<accession>A0A8S1JFX1</accession>
<keyword evidence="4" id="KW-0206">Cytoskeleton</keyword>
<evidence type="ECO:0000313" key="7">
    <source>
        <dbReference type="EMBL" id="CAD7702927.1"/>
    </source>
</evidence>
<evidence type="ECO:0000313" key="8">
    <source>
        <dbReference type="Proteomes" id="UP000708148"/>
    </source>
</evidence>
<dbReference type="EMBL" id="CAJHUC010002005">
    <property type="protein sequence ID" value="CAD7702927.1"/>
    <property type="molecule type" value="Genomic_DNA"/>
</dbReference>
<evidence type="ECO:0000256" key="2">
    <source>
        <dbReference type="ARBA" id="ARBA00005885"/>
    </source>
</evidence>
<dbReference type="GO" id="GO:0005856">
    <property type="term" value="C:cytoskeleton"/>
    <property type="evidence" value="ECO:0007669"/>
    <property type="project" value="UniProtKB-SubCell"/>
</dbReference>
<dbReference type="InterPro" id="IPR027329">
    <property type="entry name" value="TPX2_C"/>
</dbReference>
<comment type="caution">
    <text evidence="7">The sequence shown here is derived from an EMBL/GenBank/DDBJ whole genome shotgun (WGS) entry which is preliminary data.</text>
</comment>
<organism evidence="7 8">
    <name type="scientific">Ostreobium quekettii</name>
    <dbReference type="NCBI Taxonomy" id="121088"/>
    <lineage>
        <taxon>Eukaryota</taxon>
        <taxon>Viridiplantae</taxon>
        <taxon>Chlorophyta</taxon>
        <taxon>core chlorophytes</taxon>
        <taxon>Ulvophyceae</taxon>
        <taxon>TCBD clade</taxon>
        <taxon>Bryopsidales</taxon>
        <taxon>Ostreobineae</taxon>
        <taxon>Ostreobiaceae</taxon>
        <taxon>Ostreobium</taxon>
    </lineage>
</organism>
<evidence type="ECO:0000259" key="6">
    <source>
        <dbReference type="Pfam" id="PF06886"/>
    </source>
</evidence>